<dbReference type="InterPro" id="IPR007709">
    <property type="entry name" value="N-FG_amidohydro"/>
</dbReference>
<dbReference type="Proteomes" id="UP000309668">
    <property type="component" value="Unassembled WGS sequence"/>
</dbReference>
<dbReference type="SUPFAM" id="SSF53187">
    <property type="entry name" value="Zn-dependent exopeptidases"/>
    <property type="match status" value="1"/>
</dbReference>
<evidence type="ECO:0000313" key="1">
    <source>
        <dbReference type="EMBL" id="TMM46259.1"/>
    </source>
</evidence>
<name>A0A5S3P0S0_9SPHN</name>
<dbReference type="EMBL" id="VCAO01000008">
    <property type="protein sequence ID" value="TMM46259.1"/>
    <property type="molecule type" value="Genomic_DNA"/>
</dbReference>
<keyword evidence="2" id="KW-1185">Reference proteome</keyword>
<dbReference type="RefSeq" id="WP_138619141.1">
    <property type="nucleotide sequence ID" value="NZ_VCAO01000008.1"/>
</dbReference>
<protein>
    <submittedName>
        <fullName evidence="1">N-formylglutamate amidohydrolase</fullName>
    </submittedName>
</protein>
<dbReference type="AlphaFoldDB" id="A0A5S3P0S0"/>
<dbReference type="GO" id="GO:0016787">
    <property type="term" value="F:hydrolase activity"/>
    <property type="evidence" value="ECO:0007669"/>
    <property type="project" value="UniProtKB-KW"/>
</dbReference>
<gene>
    <name evidence="1" type="ORF">FEV51_11705</name>
</gene>
<reference evidence="1 2" key="1">
    <citation type="submission" date="2019-05" db="EMBL/GenBank/DDBJ databases">
        <title>Erythrobacter marisflavi sp. nov., isolated from isolated from water of an estuary environment.</title>
        <authorList>
            <person name="Yoon J.-H."/>
        </authorList>
    </citation>
    <scope>NUCLEOTIDE SEQUENCE [LARGE SCALE GENOMIC DNA]</scope>
    <source>
        <strain evidence="1 2">KEM-5</strain>
    </source>
</reference>
<dbReference type="OrthoDB" id="9785840at2"/>
<proteinExistence type="predicted"/>
<sequence>MTEFNSSEAWWRTQRGAGPIIATAIHDGHTLRSEVAEAMALSEEGRLREEDPFTGQAVASNPTHVIGIRSRFEFDLNRGEENAVYRTPEHSWGLKVWHKEPADDLVERSLDIHRAFYRMMGSLLDDVARDHPRFVLLDVHSYNHRRDGPDGPPTSPEDAPEINIGTSSMPREFWAPVLEPVMEAMRNFDFNGRRLDVRENIAFQGKGALTKFVHDNYPETGCAIAIEFKKFYMDEWTGEPNKQDLGAMRGLIECAAAAAEKALK</sequence>
<accession>A0A5S3P0S0</accession>
<keyword evidence="1" id="KW-0378">Hydrolase</keyword>
<evidence type="ECO:0000313" key="2">
    <source>
        <dbReference type="Proteomes" id="UP000309668"/>
    </source>
</evidence>
<comment type="caution">
    <text evidence="1">The sequence shown here is derived from an EMBL/GenBank/DDBJ whole genome shotgun (WGS) entry which is preliminary data.</text>
</comment>
<organism evidence="1 2">
    <name type="scientific">Qipengyuania marisflavi</name>
    <dbReference type="NCBI Taxonomy" id="2486356"/>
    <lineage>
        <taxon>Bacteria</taxon>
        <taxon>Pseudomonadati</taxon>
        <taxon>Pseudomonadota</taxon>
        <taxon>Alphaproteobacteria</taxon>
        <taxon>Sphingomonadales</taxon>
        <taxon>Erythrobacteraceae</taxon>
        <taxon>Qipengyuania</taxon>
    </lineage>
</organism>
<dbReference type="Pfam" id="PF05013">
    <property type="entry name" value="FGase"/>
    <property type="match status" value="1"/>
</dbReference>
<dbReference type="Gene3D" id="3.40.630.40">
    <property type="entry name" value="Zn-dependent exopeptidases"/>
    <property type="match status" value="1"/>
</dbReference>